<dbReference type="PANTHER" id="PTHR30304">
    <property type="entry name" value="D-TAGATOSE-1,6-BISPHOSPHATE ALDOLASE"/>
    <property type="match status" value="1"/>
</dbReference>
<dbReference type="EMBL" id="MEYI01000033">
    <property type="protein sequence ID" value="OGD23648.1"/>
    <property type="molecule type" value="Genomic_DNA"/>
</dbReference>
<dbReference type="Gene3D" id="3.20.20.70">
    <property type="entry name" value="Aldolase class I"/>
    <property type="match status" value="1"/>
</dbReference>
<reference evidence="4 5" key="1">
    <citation type="journal article" date="2016" name="Nat. Commun.">
        <title>Thousands of microbial genomes shed light on interconnected biogeochemical processes in an aquifer system.</title>
        <authorList>
            <person name="Anantharaman K."/>
            <person name="Brown C.T."/>
            <person name="Hug L.A."/>
            <person name="Sharon I."/>
            <person name="Castelle C.J."/>
            <person name="Probst A.J."/>
            <person name="Thomas B.C."/>
            <person name="Singh A."/>
            <person name="Wilkins M.J."/>
            <person name="Karaoz U."/>
            <person name="Brodie E.L."/>
            <person name="Williams K.H."/>
            <person name="Hubbard S.S."/>
            <person name="Banfield J.F."/>
        </authorList>
    </citation>
    <scope>NUCLEOTIDE SEQUENCE [LARGE SCALE GENOMIC DNA]</scope>
</reference>
<dbReference type="PIRSF" id="PIRSF001359">
    <property type="entry name" value="F_bP_aldolase_II"/>
    <property type="match status" value="1"/>
</dbReference>
<dbReference type="InterPro" id="IPR000771">
    <property type="entry name" value="FBA_II"/>
</dbReference>
<organism evidence="4 5">
    <name type="scientific">Candidatus Azambacteria bacterium RBG_16_47_10</name>
    <dbReference type="NCBI Taxonomy" id="1797292"/>
    <lineage>
        <taxon>Bacteria</taxon>
        <taxon>Candidatus Azamiibacteriota</taxon>
    </lineage>
</organism>
<keyword evidence="3" id="KW-0479">Metal-binding</keyword>
<name>A0A1F5AZ29_9BACT</name>
<evidence type="ECO:0008006" key="6">
    <source>
        <dbReference type="Google" id="ProtNLM"/>
    </source>
</evidence>
<feature type="binding site" evidence="3">
    <location>
        <position position="82"/>
    </location>
    <ligand>
        <name>Zn(2+)</name>
        <dbReference type="ChEBI" id="CHEBI:29105"/>
        <label>1</label>
        <note>catalytic</note>
    </ligand>
</feature>
<dbReference type="Proteomes" id="UP000176639">
    <property type="component" value="Unassembled WGS sequence"/>
</dbReference>
<comment type="caution">
    <text evidence="4">The sequence shown here is derived from an EMBL/GenBank/DDBJ whole genome shotgun (WGS) entry which is preliminary data.</text>
</comment>
<gene>
    <name evidence="4" type="ORF">A2Z10_03335</name>
</gene>
<feature type="binding site" evidence="2">
    <location>
        <position position="191"/>
    </location>
    <ligand>
        <name>dihydroxyacetone phosphate</name>
        <dbReference type="ChEBI" id="CHEBI:57642"/>
    </ligand>
</feature>
<keyword evidence="3" id="KW-0862">Zinc</keyword>
<dbReference type="GO" id="GO:0008270">
    <property type="term" value="F:zinc ion binding"/>
    <property type="evidence" value="ECO:0007669"/>
    <property type="project" value="InterPro"/>
</dbReference>
<feature type="active site" description="Proton donor" evidence="1">
    <location>
        <position position="81"/>
    </location>
</feature>
<dbReference type="Pfam" id="PF01116">
    <property type="entry name" value="F_bP_aldolase"/>
    <property type="match status" value="1"/>
</dbReference>
<protein>
    <recommendedName>
        <fullName evidence="6">Tagatose-bisphosphate aldolase</fullName>
    </recommendedName>
</protein>
<evidence type="ECO:0000313" key="4">
    <source>
        <dbReference type="EMBL" id="OGD23648.1"/>
    </source>
</evidence>
<dbReference type="CDD" id="cd00947">
    <property type="entry name" value="TBP_aldolase_IIB"/>
    <property type="match status" value="1"/>
</dbReference>
<accession>A0A1F5AZ29</accession>
<dbReference type="InterPro" id="IPR050246">
    <property type="entry name" value="Class_II_FBP_aldolase"/>
</dbReference>
<comment type="cofactor">
    <cofactor evidence="3">
        <name>Zn(2+)</name>
        <dbReference type="ChEBI" id="CHEBI:29105"/>
    </cofactor>
    <text evidence="3">Binds 2 Zn(2+) ions per subunit. One is catalytic and the other provides a structural contribution.</text>
</comment>
<proteinExistence type="predicted"/>
<feature type="binding site" evidence="3">
    <location>
        <position position="190"/>
    </location>
    <ligand>
        <name>Zn(2+)</name>
        <dbReference type="ChEBI" id="CHEBI:29105"/>
        <label>1</label>
        <note>catalytic</note>
    </ligand>
</feature>
<feature type="binding site" evidence="3">
    <location>
        <position position="110"/>
    </location>
    <ligand>
        <name>Zn(2+)</name>
        <dbReference type="ChEBI" id="CHEBI:29105"/>
        <label>2</label>
    </ligand>
</feature>
<feature type="binding site" evidence="2">
    <location>
        <begin position="242"/>
        <end position="245"/>
    </location>
    <ligand>
        <name>dihydroxyacetone phosphate</name>
        <dbReference type="ChEBI" id="CHEBI:57642"/>
    </ligand>
</feature>
<evidence type="ECO:0000256" key="1">
    <source>
        <dbReference type="PIRSR" id="PIRSR001359-1"/>
    </source>
</evidence>
<dbReference type="SUPFAM" id="SSF51569">
    <property type="entry name" value="Aldolase"/>
    <property type="match status" value="1"/>
</dbReference>
<dbReference type="AlphaFoldDB" id="A0A1F5AZ29"/>
<feature type="binding site" evidence="3">
    <location>
        <position position="220"/>
    </location>
    <ligand>
        <name>Zn(2+)</name>
        <dbReference type="ChEBI" id="CHEBI:29105"/>
        <label>1</label>
        <note>catalytic</note>
    </ligand>
</feature>
<evidence type="ECO:0000313" key="5">
    <source>
        <dbReference type="Proteomes" id="UP000176639"/>
    </source>
</evidence>
<evidence type="ECO:0000256" key="3">
    <source>
        <dbReference type="PIRSR" id="PIRSR001359-3"/>
    </source>
</evidence>
<dbReference type="InterPro" id="IPR013785">
    <property type="entry name" value="Aldolase_TIM"/>
</dbReference>
<dbReference type="GO" id="GO:0016832">
    <property type="term" value="F:aldehyde-lyase activity"/>
    <property type="evidence" value="ECO:0007669"/>
    <property type="project" value="InterPro"/>
</dbReference>
<dbReference type="PANTHER" id="PTHR30304:SF0">
    <property type="entry name" value="D-TAGATOSE-1,6-BISPHOSPHATE ALDOLASE SUBUNIT GATY-RELATED"/>
    <property type="match status" value="1"/>
</dbReference>
<sequence>MNLNTKKLFHDAEAGGYAIGQFNASTADQIKGIIGTAARMRAPVIVATSEGECAFIGARQVVKLCEAYEEEAGIPIILNADHTYKDAEKIENLDKIKALLTAGYNSIHFDGSVLSFEDNVRWTKQVVELCKEKDPGISVEGELGFLPGASEVSEKKVEIKPEYLTDPAQALEFVRATGVDRLAVSVGNSHGISFQEDRLDIERIGKIKEAIGDHAVLVLHGGSGIPDEQIRAAIAHGIRKINVNTELRVAFHGALKEVLTTTPQTTPYKFFPPAIDAVARVVEGKITVFGSGMHA</sequence>
<feature type="binding site" evidence="3">
    <location>
        <position position="142"/>
    </location>
    <ligand>
        <name>Zn(2+)</name>
        <dbReference type="ChEBI" id="CHEBI:29105"/>
        <label>2</label>
    </ligand>
</feature>
<dbReference type="GO" id="GO:0005975">
    <property type="term" value="P:carbohydrate metabolic process"/>
    <property type="evidence" value="ECO:0007669"/>
    <property type="project" value="InterPro"/>
</dbReference>
<dbReference type="NCBIfam" id="TIGR00167">
    <property type="entry name" value="cbbA"/>
    <property type="match status" value="1"/>
</dbReference>
<feature type="binding site" evidence="2">
    <location>
        <begin position="221"/>
        <end position="223"/>
    </location>
    <ligand>
        <name>dihydroxyacetone phosphate</name>
        <dbReference type="ChEBI" id="CHEBI:57642"/>
    </ligand>
</feature>
<evidence type="ECO:0000256" key="2">
    <source>
        <dbReference type="PIRSR" id="PIRSR001359-2"/>
    </source>
</evidence>